<dbReference type="EMBL" id="GBXM01004712">
    <property type="protein sequence ID" value="JAI03866.1"/>
    <property type="molecule type" value="Transcribed_RNA"/>
</dbReference>
<proteinExistence type="predicted"/>
<name>A0A0E9XPV2_ANGAN</name>
<sequence>MGITQRQEESPQVTALTLLGHSAGGSIRMLTVPGEILSRADARCPVRT</sequence>
<organism evidence="1">
    <name type="scientific">Anguilla anguilla</name>
    <name type="common">European freshwater eel</name>
    <name type="synonym">Muraena anguilla</name>
    <dbReference type="NCBI Taxonomy" id="7936"/>
    <lineage>
        <taxon>Eukaryota</taxon>
        <taxon>Metazoa</taxon>
        <taxon>Chordata</taxon>
        <taxon>Craniata</taxon>
        <taxon>Vertebrata</taxon>
        <taxon>Euteleostomi</taxon>
        <taxon>Actinopterygii</taxon>
        <taxon>Neopterygii</taxon>
        <taxon>Teleostei</taxon>
        <taxon>Anguilliformes</taxon>
        <taxon>Anguillidae</taxon>
        <taxon>Anguilla</taxon>
    </lineage>
</organism>
<reference evidence="1" key="1">
    <citation type="submission" date="2014-11" db="EMBL/GenBank/DDBJ databases">
        <authorList>
            <person name="Amaro Gonzalez C."/>
        </authorList>
    </citation>
    <scope>NUCLEOTIDE SEQUENCE</scope>
</reference>
<reference evidence="1" key="2">
    <citation type="journal article" date="2015" name="Fish Shellfish Immunol.">
        <title>Early steps in the European eel (Anguilla anguilla)-Vibrio vulnificus interaction in the gills: Role of the RtxA13 toxin.</title>
        <authorList>
            <person name="Callol A."/>
            <person name="Pajuelo D."/>
            <person name="Ebbesson L."/>
            <person name="Teles M."/>
            <person name="MacKenzie S."/>
            <person name="Amaro C."/>
        </authorList>
    </citation>
    <scope>NUCLEOTIDE SEQUENCE</scope>
</reference>
<protein>
    <submittedName>
        <fullName evidence="1">Uncharacterized protein</fullName>
    </submittedName>
</protein>
<accession>A0A0E9XPV2</accession>
<dbReference type="AlphaFoldDB" id="A0A0E9XPV2"/>
<evidence type="ECO:0000313" key="1">
    <source>
        <dbReference type="EMBL" id="JAI03866.1"/>
    </source>
</evidence>